<evidence type="ECO:0000313" key="5">
    <source>
        <dbReference type="EMBL" id="SEW29226.1"/>
    </source>
</evidence>
<evidence type="ECO:0000256" key="1">
    <source>
        <dbReference type="ARBA" id="ARBA00004255"/>
    </source>
</evidence>
<dbReference type="PANTHER" id="PTHR12704">
    <property type="entry name" value="TRANS-GOLGI PROTEIN GMX33"/>
    <property type="match status" value="1"/>
</dbReference>
<dbReference type="GO" id="GO:0005829">
    <property type="term" value="C:cytosol"/>
    <property type="evidence" value="ECO:0007669"/>
    <property type="project" value="TreeGrafter"/>
</dbReference>
<sequence length="227" mass="25638">MENAKLNLLEEYLLIALDDDKGQFVTSSTHLHYGFAGAILLELAIRGKIAIEDDKVKLKDSTYEKEMALNKAIDYVKENKDCSVKTCIQHLAKKANELKQDTLQRLINKGILKKEEHKILWLIPNDKYPTTDLTPESKVRQRLDDVMLHGAKADAHDVMLLSLIDVSDLTKEAFRSKDDYKMVKKKIKEVTKDVQVSSVVNKSIREIQAAIMLAITTSIVVSTVVSN</sequence>
<accession>A0A1I0QQR8</accession>
<evidence type="ECO:0000256" key="4">
    <source>
        <dbReference type="ARBA" id="ARBA00023136"/>
    </source>
</evidence>
<reference evidence="6" key="1">
    <citation type="submission" date="2016-10" db="EMBL/GenBank/DDBJ databases">
        <authorList>
            <person name="Varghese N."/>
            <person name="Submissions S."/>
        </authorList>
    </citation>
    <scope>NUCLEOTIDE SEQUENCE [LARGE SCALE GENOMIC DNA]</scope>
    <source>
        <strain evidence="6">CGMCC 1.12402</strain>
    </source>
</reference>
<dbReference type="GO" id="GO:0048194">
    <property type="term" value="P:Golgi vesicle budding"/>
    <property type="evidence" value="ECO:0007669"/>
    <property type="project" value="TreeGrafter"/>
</dbReference>
<dbReference type="GO" id="GO:0070273">
    <property type="term" value="F:phosphatidylinositol-4-phosphate binding"/>
    <property type="evidence" value="ECO:0007669"/>
    <property type="project" value="InterPro"/>
</dbReference>
<dbReference type="RefSeq" id="WP_090258938.1">
    <property type="nucleotide sequence ID" value="NZ_FOIR01000002.1"/>
</dbReference>
<keyword evidence="3" id="KW-0446">Lipid-binding</keyword>
<comment type="subcellular location">
    <subcellularLocation>
        <location evidence="1">Golgi apparatus membrane</location>
        <topology evidence="1">Peripheral membrane protein</topology>
        <orientation evidence="1">Cytoplasmic side</orientation>
    </subcellularLocation>
</comment>
<dbReference type="STRING" id="1267423.SAMN05216290_2538"/>
<organism evidence="5 6">
    <name type="scientific">Roseivirga pacifica</name>
    <dbReference type="NCBI Taxonomy" id="1267423"/>
    <lineage>
        <taxon>Bacteria</taxon>
        <taxon>Pseudomonadati</taxon>
        <taxon>Bacteroidota</taxon>
        <taxon>Cytophagia</taxon>
        <taxon>Cytophagales</taxon>
        <taxon>Roseivirgaceae</taxon>
        <taxon>Roseivirga</taxon>
    </lineage>
</organism>
<dbReference type="Pfam" id="PF05719">
    <property type="entry name" value="GPP34"/>
    <property type="match status" value="1"/>
</dbReference>
<keyword evidence="4" id="KW-0472">Membrane</keyword>
<dbReference type="PANTHER" id="PTHR12704:SF2">
    <property type="entry name" value="GOLGI PHOSPHOPROTEIN 3 HOMOLOG SAURON"/>
    <property type="match status" value="1"/>
</dbReference>
<dbReference type="GO" id="GO:0012505">
    <property type="term" value="C:endomembrane system"/>
    <property type="evidence" value="ECO:0007669"/>
    <property type="project" value="UniProtKB-ARBA"/>
</dbReference>
<evidence type="ECO:0000313" key="6">
    <source>
        <dbReference type="Proteomes" id="UP000199437"/>
    </source>
</evidence>
<keyword evidence="2" id="KW-0333">Golgi apparatus</keyword>
<dbReference type="Proteomes" id="UP000199437">
    <property type="component" value="Unassembled WGS sequence"/>
</dbReference>
<dbReference type="OrthoDB" id="1118616at2"/>
<dbReference type="InterPro" id="IPR038261">
    <property type="entry name" value="GPP34-like_sf"/>
</dbReference>
<proteinExistence type="predicted"/>
<dbReference type="Gene3D" id="1.10.3630.10">
    <property type="entry name" value="yeast vps74-n-term truncation variant domain like"/>
    <property type="match status" value="1"/>
</dbReference>
<dbReference type="EMBL" id="FOIR01000002">
    <property type="protein sequence ID" value="SEW29226.1"/>
    <property type="molecule type" value="Genomic_DNA"/>
</dbReference>
<dbReference type="GeneID" id="99987232"/>
<name>A0A1I0QQR8_9BACT</name>
<keyword evidence="6" id="KW-1185">Reference proteome</keyword>
<dbReference type="GO" id="GO:0007030">
    <property type="term" value="P:Golgi organization"/>
    <property type="evidence" value="ECO:0007669"/>
    <property type="project" value="TreeGrafter"/>
</dbReference>
<protein>
    <submittedName>
        <fullName evidence="5">Golgi phosphoprotein 3 (GPP34)</fullName>
    </submittedName>
</protein>
<gene>
    <name evidence="5" type="ORF">SAMN05216290_2538</name>
</gene>
<evidence type="ECO:0000256" key="2">
    <source>
        <dbReference type="ARBA" id="ARBA00023034"/>
    </source>
</evidence>
<evidence type="ECO:0000256" key="3">
    <source>
        <dbReference type="ARBA" id="ARBA00023121"/>
    </source>
</evidence>
<dbReference type="GO" id="GO:0043001">
    <property type="term" value="P:Golgi to plasma membrane protein transport"/>
    <property type="evidence" value="ECO:0007669"/>
    <property type="project" value="TreeGrafter"/>
</dbReference>
<dbReference type="GO" id="GO:0006890">
    <property type="term" value="P:retrograde vesicle-mediated transport, Golgi to endoplasmic reticulum"/>
    <property type="evidence" value="ECO:0007669"/>
    <property type="project" value="TreeGrafter"/>
</dbReference>
<dbReference type="AlphaFoldDB" id="A0A1I0QQR8"/>
<dbReference type="InterPro" id="IPR008628">
    <property type="entry name" value="GPP34-like"/>
</dbReference>